<dbReference type="STRING" id="1393034.HMPREF3192_00981"/>
<sequence length="354" mass="41545">MSISKTKYNTWRVFVDVGRNMQGKRSQVTKTFKTKREAVAYEAHIREKTRTDVLVRDKIRLNEYIQRWYLPDIEQRVRYNTLKEYKRDIKLRIVPVLGNFYIDAITHRDVQHMIDECKTLKLGKRARDVLRQILNHAKTNTFINENMAQGTFTFPAPSIYPEQHNGAWLTSFEDIDTFLDSLHHEYLYKIALLGLCLGLRKGEIFGLEWSDIDFNNRLVHVQRTCVREQDGYKLMPPKTHQSNRYIPMRKRLYDELYDEYKRLDNPTGAVVVNRLGERMSPAHGAARLAKYLRRNGLEDISVLNMRHSFATSCLNAGIDVTKVSKLLGHSNITTTVNRYVRFKPSDLVNEFRTL</sequence>
<dbReference type="SUPFAM" id="SSF56349">
    <property type="entry name" value="DNA breaking-rejoining enzymes"/>
    <property type="match status" value="1"/>
</dbReference>
<dbReference type="InterPro" id="IPR028259">
    <property type="entry name" value="AP2-like_int_N"/>
</dbReference>
<organism evidence="7 8">
    <name type="scientific">Atopobium deltae</name>
    <dbReference type="NCBI Taxonomy" id="1393034"/>
    <lineage>
        <taxon>Bacteria</taxon>
        <taxon>Bacillati</taxon>
        <taxon>Actinomycetota</taxon>
        <taxon>Coriobacteriia</taxon>
        <taxon>Coriobacteriales</taxon>
        <taxon>Atopobiaceae</taxon>
        <taxon>Atopobium</taxon>
    </lineage>
</organism>
<dbReference type="PATRIC" id="fig|1393034.3.peg.946"/>
<keyword evidence="8" id="KW-1185">Reference proteome</keyword>
<dbReference type="InterPro" id="IPR004107">
    <property type="entry name" value="Integrase_SAM-like_N"/>
</dbReference>
<dbReference type="InterPro" id="IPR050090">
    <property type="entry name" value="Tyrosine_recombinase_XerCD"/>
</dbReference>
<accession>A0A133XSM9</accession>
<evidence type="ECO:0000256" key="1">
    <source>
        <dbReference type="ARBA" id="ARBA00022908"/>
    </source>
</evidence>
<dbReference type="PROSITE" id="PS51900">
    <property type="entry name" value="CB"/>
    <property type="match status" value="1"/>
</dbReference>
<protein>
    <submittedName>
        <fullName evidence="7">Site-specific recombinase, phage integrase family</fullName>
    </submittedName>
</protein>
<dbReference type="Gene3D" id="1.10.150.130">
    <property type="match status" value="1"/>
</dbReference>
<keyword evidence="2 4" id="KW-0238">DNA-binding</keyword>
<name>A0A133XSM9_9ACTN</name>
<dbReference type="Pfam" id="PF14657">
    <property type="entry name" value="Arm-DNA-bind_4"/>
    <property type="match status" value="1"/>
</dbReference>
<evidence type="ECO:0000259" key="6">
    <source>
        <dbReference type="PROSITE" id="PS51900"/>
    </source>
</evidence>
<evidence type="ECO:0000256" key="3">
    <source>
        <dbReference type="ARBA" id="ARBA00023172"/>
    </source>
</evidence>
<dbReference type="PANTHER" id="PTHR30349">
    <property type="entry name" value="PHAGE INTEGRASE-RELATED"/>
    <property type="match status" value="1"/>
</dbReference>
<evidence type="ECO:0000259" key="5">
    <source>
        <dbReference type="PROSITE" id="PS51898"/>
    </source>
</evidence>
<feature type="domain" description="Tyr recombinase" evidence="5">
    <location>
        <begin position="164"/>
        <end position="352"/>
    </location>
</feature>
<dbReference type="InterPro" id="IPR002104">
    <property type="entry name" value="Integrase_catalytic"/>
</dbReference>
<dbReference type="InterPro" id="IPR010998">
    <property type="entry name" value="Integrase_recombinase_N"/>
</dbReference>
<dbReference type="GO" id="GO:0006310">
    <property type="term" value="P:DNA recombination"/>
    <property type="evidence" value="ECO:0007669"/>
    <property type="project" value="UniProtKB-KW"/>
</dbReference>
<gene>
    <name evidence="7" type="ORF">HMPREF3192_00981</name>
</gene>
<dbReference type="EMBL" id="LSCR01000028">
    <property type="protein sequence ID" value="KXB33952.1"/>
    <property type="molecule type" value="Genomic_DNA"/>
</dbReference>
<dbReference type="PANTHER" id="PTHR30349:SF88">
    <property type="entry name" value="BLL1584 PROTEIN"/>
    <property type="match status" value="1"/>
</dbReference>
<dbReference type="GO" id="GO:0015074">
    <property type="term" value="P:DNA integration"/>
    <property type="evidence" value="ECO:0007669"/>
    <property type="project" value="UniProtKB-KW"/>
</dbReference>
<dbReference type="CDD" id="cd01189">
    <property type="entry name" value="INT_ICEBs1_C_like"/>
    <property type="match status" value="1"/>
</dbReference>
<evidence type="ECO:0000313" key="7">
    <source>
        <dbReference type="EMBL" id="KXB33952.1"/>
    </source>
</evidence>
<dbReference type="InterPro" id="IPR044068">
    <property type="entry name" value="CB"/>
</dbReference>
<dbReference type="AlphaFoldDB" id="A0A133XSM9"/>
<dbReference type="Pfam" id="PF14659">
    <property type="entry name" value="Phage_int_SAM_3"/>
    <property type="match status" value="1"/>
</dbReference>
<proteinExistence type="predicted"/>
<dbReference type="OrthoDB" id="148546at2"/>
<dbReference type="Gene3D" id="1.10.443.10">
    <property type="entry name" value="Intergrase catalytic core"/>
    <property type="match status" value="1"/>
</dbReference>
<dbReference type="Proteomes" id="UP000070675">
    <property type="component" value="Unassembled WGS sequence"/>
</dbReference>
<reference evidence="8" key="1">
    <citation type="submission" date="2016-01" db="EMBL/GenBank/DDBJ databases">
        <authorList>
            <person name="Mitreva M."/>
            <person name="Pepin K.H."/>
            <person name="Mihindukulasuriya K.A."/>
            <person name="Fulton R."/>
            <person name="Fronick C."/>
            <person name="O'Laughlin M."/>
            <person name="Miner T."/>
            <person name="Herter B."/>
            <person name="Rosa B.A."/>
            <person name="Cordes M."/>
            <person name="Tomlinson C."/>
            <person name="Wollam A."/>
            <person name="Palsikar V.B."/>
            <person name="Mardis E.R."/>
            <person name="Wilson R.K."/>
        </authorList>
    </citation>
    <scope>NUCLEOTIDE SEQUENCE [LARGE SCALE GENOMIC DNA]</scope>
    <source>
        <strain evidence="8">DNF00019</strain>
    </source>
</reference>
<feature type="domain" description="Core-binding (CB)" evidence="6">
    <location>
        <begin position="59"/>
        <end position="138"/>
    </location>
</feature>
<dbReference type="InterPro" id="IPR011010">
    <property type="entry name" value="DNA_brk_join_enz"/>
</dbReference>
<keyword evidence="1" id="KW-0229">DNA integration</keyword>
<evidence type="ECO:0000256" key="2">
    <source>
        <dbReference type="ARBA" id="ARBA00023125"/>
    </source>
</evidence>
<keyword evidence="3" id="KW-0233">DNA recombination</keyword>
<comment type="caution">
    <text evidence="7">The sequence shown here is derived from an EMBL/GenBank/DDBJ whole genome shotgun (WGS) entry which is preliminary data.</text>
</comment>
<evidence type="ECO:0000256" key="4">
    <source>
        <dbReference type="PROSITE-ProRule" id="PRU01248"/>
    </source>
</evidence>
<dbReference type="InterPro" id="IPR013762">
    <property type="entry name" value="Integrase-like_cat_sf"/>
</dbReference>
<dbReference type="GO" id="GO:0003677">
    <property type="term" value="F:DNA binding"/>
    <property type="evidence" value="ECO:0007669"/>
    <property type="project" value="UniProtKB-UniRule"/>
</dbReference>
<evidence type="ECO:0000313" key="8">
    <source>
        <dbReference type="Proteomes" id="UP000070675"/>
    </source>
</evidence>
<dbReference type="Pfam" id="PF00589">
    <property type="entry name" value="Phage_integrase"/>
    <property type="match status" value="1"/>
</dbReference>
<dbReference type="PROSITE" id="PS51898">
    <property type="entry name" value="TYR_RECOMBINASE"/>
    <property type="match status" value="1"/>
</dbReference>
<dbReference type="RefSeq" id="WP_066305716.1">
    <property type="nucleotide sequence ID" value="NZ_KQ959506.1"/>
</dbReference>